<reference evidence="2 3" key="1">
    <citation type="submission" date="2013-10" db="EMBL/GenBank/DDBJ databases">
        <title>Whole Genome Shotgun Sequence of Photorhabdus temperata J3.</title>
        <authorList>
            <person name="Park G.-S."/>
            <person name="Hong S.-J."/>
            <person name="Shin J.-H."/>
        </authorList>
    </citation>
    <scope>NUCLEOTIDE SEQUENCE [LARGE SCALE GENOMIC DNA]</scope>
    <source>
        <strain evidence="2 3">J3</strain>
    </source>
</reference>
<gene>
    <name evidence="2" type="ORF">O185_01645</name>
</gene>
<proteinExistence type="predicted"/>
<dbReference type="InterPro" id="IPR036162">
    <property type="entry name" value="Resolvase-like_N_sf"/>
</dbReference>
<feature type="domain" description="Resolvase/invertase-type recombinase catalytic" evidence="1">
    <location>
        <begin position="2"/>
        <end position="45"/>
    </location>
</feature>
<dbReference type="AlphaFoldDB" id="U7R7G2"/>
<dbReference type="InterPro" id="IPR006119">
    <property type="entry name" value="Resolv_N"/>
</dbReference>
<comment type="caution">
    <text evidence="2">The sequence shown here is derived from an EMBL/GenBank/DDBJ whole genome shotgun (WGS) entry which is preliminary data.</text>
</comment>
<evidence type="ECO:0000313" key="2">
    <source>
        <dbReference type="EMBL" id="ERT14776.1"/>
    </source>
</evidence>
<dbReference type="SUPFAM" id="SSF53041">
    <property type="entry name" value="Resolvase-like"/>
    <property type="match status" value="1"/>
</dbReference>
<protein>
    <recommendedName>
        <fullName evidence="1">Resolvase/invertase-type recombinase catalytic domain-containing protein</fullName>
    </recommendedName>
</protein>
<accession>U7R7G2</accession>
<dbReference type="PROSITE" id="PS51736">
    <property type="entry name" value="RECOMBINASES_3"/>
    <property type="match status" value="1"/>
</dbReference>
<dbReference type="PATRIC" id="fig|1389415.4.peg.314"/>
<evidence type="ECO:0000313" key="3">
    <source>
        <dbReference type="Proteomes" id="UP000017133"/>
    </source>
</evidence>
<dbReference type="Proteomes" id="UP000017133">
    <property type="component" value="Unassembled WGS sequence"/>
</dbReference>
<keyword evidence="3" id="KW-1185">Reference proteome</keyword>
<organism evidence="2 3">
    <name type="scientific">Photorhabdus temperata J3</name>
    <dbReference type="NCBI Taxonomy" id="1389415"/>
    <lineage>
        <taxon>Bacteria</taxon>
        <taxon>Pseudomonadati</taxon>
        <taxon>Pseudomonadota</taxon>
        <taxon>Gammaproteobacteria</taxon>
        <taxon>Enterobacterales</taxon>
        <taxon>Morganellaceae</taxon>
        <taxon>Photorhabdus</taxon>
    </lineage>
</organism>
<sequence>MVKIGYIWVSINDQNSDLQGNMLISINCERTFEEKISEKTTNKQG</sequence>
<dbReference type="GO" id="GO:0003677">
    <property type="term" value="F:DNA binding"/>
    <property type="evidence" value="ECO:0007669"/>
    <property type="project" value="InterPro"/>
</dbReference>
<dbReference type="GO" id="GO:0000150">
    <property type="term" value="F:DNA strand exchange activity"/>
    <property type="evidence" value="ECO:0007669"/>
    <property type="project" value="InterPro"/>
</dbReference>
<name>U7R7G2_PHOTE</name>
<dbReference type="EMBL" id="AXDT01000017">
    <property type="protein sequence ID" value="ERT14776.1"/>
    <property type="molecule type" value="Genomic_DNA"/>
</dbReference>
<evidence type="ECO:0000259" key="1">
    <source>
        <dbReference type="PROSITE" id="PS51736"/>
    </source>
</evidence>